<accession>E3NEX0</accession>
<feature type="region of interest" description="Disordered" evidence="10">
    <location>
        <begin position="571"/>
        <end position="619"/>
    </location>
</feature>
<dbReference type="SUPFAM" id="SSF57667">
    <property type="entry name" value="beta-beta-alpha zinc fingers"/>
    <property type="match status" value="1"/>
</dbReference>
<dbReference type="Pfam" id="PF05699">
    <property type="entry name" value="Dimer_Tnp_hAT"/>
    <property type="match status" value="1"/>
</dbReference>
<keyword evidence="6" id="KW-0238">DNA-binding</keyword>
<organism evidence="13">
    <name type="scientific">Caenorhabditis remanei</name>
    <name type="common">Caenorhabditis vulgaris</name>
    <dbReference type="NCBI Taxonomy" id="31234"/>
    <lineage>
        <taxon>Eukaryota</taxon>
        <taxon>Metazoa</taxon>
        <taxon>Ecdysozoa</taxon>
        <taxon>Nematoda</taxon>
        <taxon>Chromadorea</taxon>
        <taxon>Rhabditida</taxon>
        <taxon>Rhabditina</taxon>
        <taxon>Rhabditomorpha</taxon>
        <taxon>Rhabditoidea</taxon>
        <taxon>Rhabditidae</taxon>
        <taxon>Peloderinae</taxon>
        <taxon>Caenorhabditis</taxon>
    </lineage>
</organism>
<evidence type="ECO:0000256" key="1">
    <source>
        <dbReference type="ARBA" id="ARBA00004123"/>
    </source>
</evidence>
<dbReference type="OMA" id="QESHEIN"/>
<dbReference type="eggNOG" id="KOG1121">
    <property type="taxonomic scope" value="Eukaryota"/>
</dbReference>
<dbReference type="OrthoDB" id="5871990at2759"/>
<dbReference type="GO" id="GO:0046983">
    <property type="term" value="F:protein dimerization activity"/>
    <property type="evidence" value="ECO:0007669"/>
    <property type="project" value="InterPro"/>
</dbReference>
<dbReference type="GO" id="GO:0005634">
    <property type="term" value="C:nucleus"/>
    <property type="evidence" value="ECO:0007669"/>
    <property type="project" value="UniProtKB-SubCell"/>
</dbReference>
<name>E3NEX0_CAERE</name>
<comment type="subcellular location">
    <subcellularLocation>
        <location evidence="1">Nucleus</location>
    </subcellularLocation>
</comment>
<dbReference type="InParanoid" id="E3NEX0"/>
<proteinExistence type="predicted"/>
<evidence type="ECO:0000256" key="10">
    <source>
        <dbReference type="SAM" id="MobiDB-lite"/>
    </source>
</evidence>
<dbReference type="InterPro" id="IPR036236">
    <property type="entry name" value="Znf_C2H2_sf"/>
</dbReference>
<evidence type="ECO:0000256" key="5">
    <source>
        <dbReference type="ARBA" id="ARBA00023015"/>
    </source>
</evidence>
<evidence type="ECO:0000256" key="6">
    <source>
        <dbReference type="ARBA" id="ARBA00023125"/>
    </source>
</evidence>
<feature type="domain" description="BED-type" evidence="11">
    <location>
        <begin position="14"/>
        <end position="67"/>
    </location>
</feature>
<sequence>MTPPSPKKVKINVKNRSIVWKFFKGKIDPSMEYVDCPSCGKRLKYLGTTSGLKNHIENMHGKEIEEIIQKERTAASSDEKSNEEANRELAKAFATGLVPFRFAENPEFQNFLQKIPDDYVLPNAMKMRALIDEIASNHVSKVKKQLEPIGKFTLLSDGFSDRKRDFHFYSAHVSYIDASFKRNITFLALRAVKKGDSASIGEAICDILNEFGLEFSNCSTLTADAGSPLVSLADRHQIDRIHCACHVLNLIITDFGKIKEVNKIQMHVQKFARFLGSHKELKSNLKAMSSAKGINVPLPLPIAPTRWGGISILLCRYLAHHESAKNLADFQHLLLKSSEIDQVRQLSIILKPVHDAILRMERDSSFASEIVPTLIFLQTITLKSDEPLAQKLADFVRKRLDTCMSNYRLLSTMLCDHRYAYVKKWIEPLEWKDVEAWVETYDQAPPTVINAQRSHVDNENIDEFLNSSLASDSIVQNDIKSEFVRYRALLTTNRPTCSSPLDFWKTQSSNFERLSVIALELLASPASSSVSERTFSRCSDFVRQRKRNRAKLETLNNLLTVSELSKIKRQDRAEFSDNENCFEQSDDEYSDSGDESEDDDDVISSQRGRLDEEMNDSDE</sequence>
<keyword evidence="4" id="KW-0862">Zinc</keyword>
<gene>
    <name evidence="12" type="ORF">CRE_13732</name>
</gene>
<evidence type="ECO:0000259" key="11">
    <source>
        <dbReference type="PROSITE" id="PS50808"/>
    </source>
</evidence>
<keyword evidence="5" id="KW-0805">Transcription regulation</keyword>
<keyword evidence="7" id="KW-0804">Transcription</keyword>
<feature type="compositionally biased region" description="Acidic residues" evidence="10">
    <location>
        <begin position="584"/>
        <end position="602"/>
    </location>
</feature>
<dbReference type="GO" id="GO:0003677">
    <property type="term" value="F:DNA binding"/>
    <property type="evidence" value="ECO:0007669"/>
    <property type="project" value="UniProtKB-KW"/>
</dbReference>
<dbReference type="PROSITE" id="PS50808">
    <property type="entry name" value="ZF_BED"/>
    <property type="match status" value="1"/>
</dbReference>
<evidence type="ECO:0000256" key="7">
    <source>
        <dbReference type="ARBA" id="ARBA00023163"/>
    </source>
</evidence>
<evidence type="ECO:0000256" key="8">
    <source>
        <dbReference type="ARBA" id="ARBA00023242"/>
    </source>
</evidence>
<evidence type="ECO:0000256" key="3">
    <source>
        <dbReference type="ARBA" id="ARBA00022771"/>
    </source>
</evidence>
<dbReference type="AlphaFoldDB" id="E3NEX0"/>
<dbReference type="SUPFAM" id="SSF53098">
    <property type="entry name" value="Ribonuclease H-like"/>
    <property type="match status" value="1"/>
</dbReference>
<dbReference type="SMART" id="SM00614">
    <property type="entry name" value="ZnF_BED"/>
    <property type="match status" value="1"/>
</dbReference>
<dbReference type="STRING" id="31234.E3NEX0"/>
<keyword evidence="13" id="KW-1185">Reference proteome</keyword>
<dbReference type="InterPro" id="IPR012337">
    <property type="entry name" value="RNaseH-like_sf"/>
</dbReference>
<dbReference type="InterPro" id="IPR003656">
    <property type="entry name" value="Znf_BED"/>
</dbReference>
<evidence type="ECO:0000313" key="13">
    <source>
        <dbReference type="Proteomes" id="UP000008281"/>
    </source>
</evidence>
<dbReference type="GO" id="GO:0008270">
    <property type="term" value="F:zinc ion binding"/>
    <property type="evidence" value="ECO:0007669"/>
    <property type="project" value="UniProtKB-KW"/>
</dbReference>
<evidence type="ECO:0000256" key="2">
    <source>
        <dbReference type="ARBA" id="ARBA00022723"/>
    </source>
</evidence>
<keyword evidence="2" id="KW-0479">Metal-binding</keyword>
<evidence type="ECO:0000256" key="9">
    <source>
        <dbReference type="PROSITE-ProRule" id="PRU00027"/>
    </source>
</evidence>
<protein>
    <recommendedName>
        <fullName evidence="11">BED-type domain-containing protein</fullName>
    </recommendedName>
</protein>
<dbReference type="PANTHER" id="PTHR46481:SF10">
    <property type="entry name" value="ZINC FINGER BED DOMAIN-CONTAINING PROTEIN 39"/>
    <property type="match status" value="1"/>
</dbReference>
<dbReference type="GO" id="GO:0009791">
    <property type="term" value="P:post-embryonic development"/>
    <property type="evidence" value="ECO:0007669"/>
    <property type="project" value="UniProtKB-ARBA"/>
</dbReference>
<keyword evidence="3 9" id="KW-0863">Zinc-finger</keyword>
<keyword evidence="8" id="KW-0539">Nucleus</keyword>
<dbReference type="PANTHER" id="PTHR46481">
    <property type="entry name" value="ZINC FINGER BED DOMAIN-CONTAINING PROTEIN 4"/>
    <property type="match status" value="1"/>
</dbReference>
<dbReference type="Proteomes" id="UP000008281">
    <property type="component" value="Unassembled WGS sequence"/>
</dbReference>
<dbReference type="Pfam" id="PF02892">
    <property type="entry name" value="zf-BED"/>
    <property type="match status" value="1"/>
</dbReference>
<evidence type="ECO:0000313" key="12">
    <source>
        <dbReference type="EMBL" id="EFO95664.1"/>
    </source>
</evidence>
<dbReference type="EMBL" id="DS268628">
    <property type="protein sequence ID" value="EFO95664.1"/>
    <property type="molecule type" value="Genomic_DNA"/>
</dbReference>
<evidence type="ECO:0000256" key="4">
    <source>
        <dbReference type="ARBA" id="ARBA00022833"/>
    </source>
</evidence>
<dbReference type="InterPro" id="IPR052035">
    <property type="entry name" value="ZnF_BED_domain_contain"/>
</dbReference>
<dbReference type="HOGENOM" id="CLU_009123_12_5_1"/>
<reference evidence="12" key="1">
    <citation type="submission" date="2007-07" db="EMBL/GenBank/DDBJ databases">
        <title>PCAP assembly of the Caenorhabditis remanei genome.</title>
        <authorList>
            <consortium name="The Caenorhabditis remanei Sequencing Consortium"/>
            <person name="Wilson R.K."/>
        </authorList>
    </citation>
    <scope>NUCLEOTIDE SEQUENCE [LARGE SCALE GENOMIC DNA]</scope>
    <source>
        <strain evidence="12">PB4641</strain>
    </source>
</reference>
<dbReference type="InterPro" id="IPR008906">
    <property type="entry name" value="HATC_C_dom"/>
</dbReference>